<dbReference type="GO" id="GO:0006465">
    <property type="term" value="P:signal peptide processing"/>
    <property type="evidence" value="ECO:0007669"/>
    <property type="project" value="UniProtKB-UniRule"/>
</dbReference>
<evidence type="ECO:0000256" key="4">
    <source>
        <dbReference type="ARBA" id="ARBA00023136"/>
    </source>
</evidence>
<comment type="caution">
    <text evidence="8">The sequence shown here is derived from an EMBL/GenBank/DDBJ whole genome shotgun (WGS) entry which is preliminary data.</text>
</comment>
<name>A0A6N7W758_9ACTO</name>
<keyword evidence="9" id="KW-1185">Reference proteome</keyword>
<gene>
    <name evidence="8" type="ORF">FYJ24_10740</name>
</gene>
<sequence>MDAEHFPASLSTCENREIVMRLVRSLANAALLFLGVVGLCAGTLWVAHYFRLVQPLIVVSGSMSPQINTGDLIFALPKHVEDLKAGDIASLVGLQKQEYVTHRVTSVDVSDDSVIVQMKGDANAVEDPFPYVYERGDIAWTPALTVSGGGYVAAYLLRPQVLVPAMVGIFALLLLGLFPSESQPSKATTRKMPPAGHHKKATA</sequence>
<keyword evidence="4 7" id="KW-0472">Membrane</keyword>
<dbReference type="InterPro" id="IPR001733">
    <property type="entry name" value="Peptidase_S26B"/>
</dbReference>
<dbReference type="Proteomes" id="UP000470875">
    <property type="component" value="Unassembled WGS sequence"/>
</dbReference>
<dbReference type="InterPro" id="IPR019533">
    <property type="entry name" value="Peptidase_S26"/>
</dbReference>
<evidence type="ECO:0000256" key="2">
    <source>
        <dbReference type="ARBA" id="ARBA00022692"/>
    </source>
</evidence>
<dbReference type="GO" id="GO:0016020">
    <property type="term" value="C:membrane"/>
    <property type="evidence" value="ECO:0007669"/>
    <property type="project" value="UniProtKB-SubCell"/>
</dbReference>
<comment type="subcellular location">
    <subcellularLocation>
        <location evidence="1">Membrane</location>
    </subcellularLocation>
</comment>
<keyword evidence="3 7" id="KW-1133">Transmembrane helix</keyword>
<dbReference type="EMBL" id="VULO01000013">
    <property type="protein sequence ID" value="MSS85221.1"/>
    <property type="molecule type" value="Genomic_DNA"/>
</dbReference>
<dbReference type="CDD" id="cd06530">
    <property type="entry name" value="S26_SPase_I"/>
    <property type="match status" value="1"/>
</dbReference>
<keyword evidence="2 7" id="KW-0812">Transmembrane</keyword>
<dbReference type="AlphaFoldDB" id="A0A6N7W758"/>
<dbReference type="EC" id="3.4.21.89" evidence="5"/>
<evidence type="ECO:0000313" key="8">
    <source>
        <dbReference type="EMBL" id="MSS85221.1"/>
    </source>
</evidence>
<accession>A0A6N7W758</accession>
<proteinExistence type="predicted"/>
<evidence type="ECO:0000256" key="5">
    <source>
        <dbReference type="NCBIfam" id="TIGR02228"/>
    </source>
</evidence>
<dbReference type="InterPro" id="IPR036286">
    <property type="entry name" value="LexA/Signal_pep-like_sf"/>
</dbReference>
<dbReference type="GO" id="GO:0009003">
    <property type="term" value="F:signal peptidase activity"/>
    <property type="evidence" value="ECO:0007669"/>
    <property type="project" value="UniProtKB-EC"/>
</dbReference>
<evidence type="ECO:0000256" key="3">
    <source>
        <dbReference type="ARBA" id="ARBA00022989"/>
    </source>
</evidence>
<evidence type="ECO:0000256" key="7">
    <source>
        <dbReference type="SAM" id="Phobius"/>
    </source>
</evidence>
<feature type="region of interest" description="Disordered" evidence="6">
    <location>
        <begin position="183"/>
        <end position="203"/>
    </location>
</feature>
<dbReference type="SUPFAM" id="SSF51306">
    <property type="entry name" value="LexA/Signal peptidase"/>
    <property type="match status" value="1"/>
</dbReference>
<keyword evidence="8" id="KW-0378">Hydrolase</keyword>
<dbReference type="GO" id="GO:0004252">
    <property type="term" value="F:serine-type endopeptidase activity"/>
    <property type="evidence" value="ECO:0007669"/>
    <property type="project" value="UniProtKB-UniRule"/>
</dbReference>
<organism evidence="8 9">
    <name type="scientific">Scrofimicrobium canadense</name>
    <dbReference type="NCBI Taxonomy" id="2652290"/>
    <lineage>
        <taxon>Bacteria</taxon>
        <taxon>Bacillati</taxon>
        <taxon>Actinomycetota</taxon>
        <taxon>Actinomycetes</taxon>
        <taxon>Actinomycetales</taxon>
        <taxon>Actinomycetaceae</taxon>
        <taxon>Scrofimicrobium</taxon>
    </lineage>
</organism>
<protein>
    <recommendedName>
        <fullName evidence="5">Signal peptidase I</fullName>
        <ecNumber evidence="5">3.4.21.89</ecNumber>
    </recommendedName>
</protein>
<dbReference type="NCBIfam" id="TIGR02228">
    <property type="entry name" value="sigpep_I_arch"/>
    <property type="match status" value="1"/>
</dbReference>
<dbReference type="RefSeq" id="WP_154546280.1">
    <property type="nucleotide sequence ID" value="NZ_VULO01000013.1"/>
</dbReference>
<reference evidence="8 9" key="1">
    <citation type="submission" date="2019-08" db="EMBL/GenBank/DDBJ databases">
        <title>In-depth cultivation of the pig gut microbiome towards novel bacterial diversity and tailored functional studies.</title>
        <authorList>
            <person name="Wylensek D."/>
            <person name="Hitch T.C.A."/>
            <person name="Clavel T."/>
        </authorList>
    </citation>
    <scope>NUCLEOTIDE SEQUENCE [LARGE SCALE GENOMIC DNA]</scope>
    <source>
        <strain evidence="8 9">WB03_NA08</strain>
    </source>
</reference>
<evidence type="ECO:0000313" key="9">
    <source>
        <dbReference type="Proteomes" id="UP000470875"/>
    </source>
</evidence>
<feature type="transmembrane region" description="Helical" evidence="7">
    <location>
        <begin position="161"/>
        <end position="178"/>
    </location>
</feature>
<evidence type="ECO:0000256" key="1">
    <source>
        <dbReference type="ARBA" id="ARBA00004370"/>
    </source>
</evidence>
<feature type="transmembrane region" description="Helical" evidence="7">
    <location>
        <begin position="26"/>
        <end position="47"/>
    </location>
</feature>
<evidence type="ECO:0000256" key="6">
    <source>
        <dbReference type="SAM" id="MobiDB-lite"/>
    </source>
</evidence>
<dbReference type="PRINTS" id="PR00728">
    <property type="entry name" value="SIGNALPTASE"/>
</dbReference>